<organism evidence="2 5">
    <name type="scientific">Gimesia panareensis</name>
    <dbReference type="NCBI Taxonomy" id="2527978"/>
    <lineage>
        <taxon>Bacteria</taxon>
        <taxon>Pseudomonadati</taxon>
        <taxon>Planctomycetota</taxon>
        <taxon>Planctomycetia</taxon>
        <taxon>Planctomycetales</taxon>
        <taxon>Planctomycetaceae</taxon>
        <taxon>Gimesia</taxon>
    </lineage>
</organism>
<dbReference type="RefSeq" id="WP_145113346.1">
    <property type="nucleotide sequence ID" value="NZ_CP036277.1"/>
</dbReference>
<evidence type="ECO:0000313" key="4">
    <source>
        <dbReference type="Proteomes" id="UP000315647"/>
    </source>
</evidence>
<dbReference type="Proteomes" id="UP000315647">
    <property type="component" value="Chromosome"/>
</dbReference>
<name>A0A518FQV3_9PLAN</name>
<protein>
    <submittedName>
        <fullName evidence="2">Uncharacterized protein</fullName>
    </submittedName>
</protein>
<evidence type="ECO:0000313" key="3">
    <source>
        <dbReference type="EMBL" id="QDV20205.1"/>
    </source>
</evidence>
<dbReference type="OrthoDB" id="9961456at2"/>
<keyword evidence="4" id="KW-1185">Reference proteome</keyword>
<dbReference type="AlphaFoldDB" id="A0A518FQV3"/>
<reference evidence="2 5" key="1">
    <citation type="submission" date="2019-02" db="EMBL/GenBank/DDBJ databases">
        <title>Deep-cultivation of Planctomycetes and their phenomic and genomic characterization uncovers novel biology.</title>
        <authorList>
            <person name="Wiegand S."/>
            <person name="Jogler M."/>
            <person name="Boedeker C."/>
            <person name="Pinto D."/>
            <person name="Vollmers J."/>
            <person name="Rivas-Marin E."/>
            <person name="Kohn T."/>
            <person name="Peeters S.H."/>
            <person name="Heuer A."/>
            <person name="Rast P."/>
            <person name="Oberbeckmann S."/>
            <person name="Bunk B."/>
            <person name="Jeske O."/>
            <person name="Meyerdierks A."/>
            <person name="Storesund J.E."/>
            <person name="Kallscheuer N."/>
            <person name="Luecker S."/>
            <person name="Lage O.M."/>
            <person name="Pohl T."/>
            <person name="Merkel B.J."/>
            <person name="Hornburger P."/>
            <person name="Mueller R.-W."/>
            <person name="Bruemmer F."/>
            <person name="Labrenz M."/>
            <person name="Spormann A.M."/>
            <person name="Op den Camp H."/>
            <person name="Overmann J."/>
            <person name="Amann R."/>
            <person name="Jetten M.S.M."/>
            <person name="Mascher T."/>
            <person name="Medema M.H."/>
            <person name="Devos D.P."/>
            <person name="Kaster A.-K."/>
            <person name="Ovreas L."/>
            <person name="Rohde M."/>
            <person name="Galperin M.Y."/>
            <person name="Jogler C."/>
        </authorList>
    </citation>
    <scope>NUCLEOTIDE SEQUENCE [LARGE SCALE GENOMIC DNA]</scope>
    <source>
        <strain evidence="1 4">Enr10</strain>
        <strain evidence="2 5">Pan153</strain>
    </source>
</reference>
<dbReference type="EMBL" id="CP037421">
    <property type="protein sequence ID" value="QDT29385.1"/>
    <property type="molecule type" value="Genomic_DNA"/>
</dbReference>
<accession>A0A518ACH1</accession>
<evidence type="ECO:0000313" key="5">
    <source>
        <dbReference type="Proteomes" id="UP000320839"/>
    </source>
</evidence>
<dbReference type="EMBL" id="CP036317">
    <property type="protein sequence ID" value="QDV20205.1"/>
    <property type="molecule type" value="Genomic_DNA"/>
</dbReference>
<evidence type="ECO:0000313" key="2">
    <source>
        <dbReference type="EMBL" id="QDV18731.1"/>
    </source>
</evidence>
<sequence>MREKIFRISLEPVNEHITTDALLRKLRLMAAGCGLRVNSAELIDNQDDTTTDVAGPTGSSQE</sequence>
<dbReference type="EMBL" id="CP036317">
    <property type="protein sequence ID" value="QDV18731.1"/>
    <property type="molecule type" value="Genomic_DNA"/>
</dbReference>
<evidence type="ECO:0000313" key="1">
    <source>
        <dbReference type="EMBL" id="QDT29385.1"/>
    </source>
</evidence>
<accession>A0A517QCR6</accession>
<accession>A0A518FQV3</accession>
<proteinExistence type="predicted"/>
<gene>
    <name evidence="1" type="ORF">Enr10x_47380</name>
    <name evidence="2" type="ORF">Pan153_33920</name>
    <name evidence="3" type="ORF">Pan153_48780</name>
</gene>
<dbReference type="Proteomes" id="UP000320839">
    <property type="component" value="Chromosome"/>
</dbReference>